<keyword evidence="4" id="KW-1185">Reference proteome</keyword>
<dbReference type="PROSITE" id="PS51257">
    <property type="entry name" value="PROKAR_LIPOPROTEIN"/>
    <property type="match status" value="1"/>
</dbReference>
<gene>
    <name evidence="3" type="ORF">GJ700_28155</name>
</gene>
<proteinExistence type="predicted"/>
<evidence type="ECO:0000313" key="3">
    <source>
        <dbReference type="EMBL" id="MRV75595.1"/>
    </source>
</evidence>
<dbReference type="Gene3D" id="1.25.40.10">
    <property type="entry name" value="Tetratricopeptide repeat domain"/>
    <property type="match status" value="1"/>
</dbReference>
<evidence type="ECO:0000313" key="4">
    <source>
        <dbReference type="Proteomes" id="UP000446768"/>
    </source>
</evidence>
<evidence type="ECO:0000256" key="2">
    <source>
        <dbReference type="SAM" id="SignalP"/>
    </source>
</evidence>
<feature type="chain" id="PRO_5031415848" description="Tetratricopeptide repeat protein" evidence="2">
    <location>
        <begin position="24"/>
        <end position="192"/>
    </location>
</feature>
<name>A0A7X2IT28_9BURK</name>
<dbReference type="EMBL" id="WKJJ01000022">
    <property type="protein sequence ID" value="MRV75595.1"/>
    <property type="molecule type" value="Genomic_DNA"/>
</dbReference>
<dbReference type="SUPFAM" id="SSF48452">
    <property type="entry name" value="TPR-like"/>
    <property type="match status" value="1"/>
</dbReference>
<protein>
    <recommendedName>
        <fullName evidence="5">Tetratricopeptide repeat protein</fullName>
    </recommendedName>
</protein>
<feature type="region of interest" description="Disordered" evidence="1">
    <location>
        <begin position="146"/>
        <end position="192"/>
    </location>
</feature>
<evidence type="ECO:0000256" key="1">
    <source>
        <dbReference type="SAM" id="MobiDB-lite"/>
    </source>
</evidence>
<reference evidence="3 4" key="1">
    <citation type="submission" date="2019-11" db="EMBL/GenBank/DDBJ databases">
        <title>Novel species isolated from a subtropical stream in China.</title>
        <authorList>
            <person name="Lu H."/>
        </authorList>
    </citation>
    <scope>NUCLEOTIDE SEQUENCE [LARGE SCALE GENOMIC DNA]</scope>
    <source>
        <strain evidence="3 4">FT92W</strain>
    </source>
</reference>
<sequence length="192" mass="19866">MMTKRMLIPGLAAACAMLLSACAADDPVARTPAPPPSLEALHAEAQRAAAAGLSERALAVWKNAATAYPADKSPWLAMAQLKYERGQYADTIVHAQEALRRDPLDAQAGRLLAASGLRLSVAAYADLQAQNSLHGATRSEAQELARQLHGSVGDEAAPPAAPAKKPAPVKRATPAKSSAAQTGSADPFGTLK</sequence>
<feature type="signal peptide" evidence="2">
    <location>
        <begin position="1"/>
        <end position="23"/>
    </location>
</feature>
<keyword evidence="2" id="KW-0732">Signal</keyword>
<feature type="compositionally biased region" description="Low complexity" evidence="1">
    <location>
        <begin position="156"/>
        <end position="176"/>
    </location>
</feature>
<dbReference type="InterPro" id="IPR011990">
    <property type="entry name" value="TPR-like_helical_dom_sf"/>
</dbReference>
<evidence type="ECO:0008006" key="5">
    <source>
        <dbReference type="Google" id="ProtNLM"/>
    </source>
</evidence>
<organism evidence="3 4">
    <name type="scientific">Pseudoduganella rivuli</name>
    <dbReference type="NCBI Taxonomy" id="2666085"/>
    <lineage>
        <taxon>Bacteria</taxon>
        <taxon>Pseudomonadati</taxon>
        <taxon>Pseudomonadota</taxon>
        <taxon>Betaproteobacteria</taxon>
        <taxon>Burkholderiales</taxon>
        <taxon>Oxalobacteraceae</taxon>
        <taxon>Telluria group</taxon>
        <taxon>Pseudoduganella</taxon>
    </lineage>
</organism>
<dbReference type="Proteomes" id="UP000446768">
    <property type="component" value="Unassembled WGS sequence"/>
</dbReference>
<dbReference type="AlphaFoldDB" id="A0A7X2IT28"/>
<accession>A0A7X2IT28</accession>
<comment type="caution">
    <text evidence="3">The sequence shown here is derived from an EMBL/GenBank/DDBJ whole genome shotgun (WGS) entry which is preliminary data.</text>
</comment>